<dbReference type="Pfam" id="PF11669">
    <property type="entry name" value="WBP-1"/>
    <property type="match status" value="1"/>
</dbReference>
<dbReference type="PANTHER" id="PTHR16209">
    <property type="entry name" value="VESICULAR, OVEREXPRESSED IN CANCER, PROSURVIVAL PROTEIN 1"/>
    <property type="match status" value="1"/>
</dbReference>
<dbReference type="AlphaFoldDB" id="A0A9N7U256"/>
<proteinExistence type="predicted"/>
<organism evidence="3 4">
    <name type="scientific">Pleuronectes platessa</name>
    <name type="common">European plaice</name>
    <dbReference type="NCBI Taxonomy" id="8262"/>
    <lineage>
        <taxon>Eukaryota</taxon>
        <taxon>Metazoa</taxon>
        <taxon>Chordata</taxon>
        <taxon>Craniata</taxon>
        <taxon>Vertebrata</taxon>
        <taxon>Euteleostomi</taxon>
        <taxon>Actinopterygii</taxon>
        <taxon>Neopterygii</taxon>
        <taxon>Teleostei</taxon>
        <taxon>Neoteleostei</taxon>
        <taxon>Acanthomorphata</taxon>
        <taxon>Carangaria</taxon>
        <taxon>Pleuronectiformes</taxon>
        <taxon>Pleuronectoidei</taxon>
        <taxon>Pleuronectidae</taxon>
        <taxon>Pleuronectes</taxon>
    </lineage>
</organism>
<feature type="region of interest" description="Disordered" evidence="1">
    <location>
        <begin position="344"/>
        <end position="371"/>
    </location>
</feature>
<feature type="compositionally biased region" description="Polar residues" evidence="1">
    <location>
        <begin position="532"/>
        <end position="552"/>
    </location>
</feature>
<evidence type="ECO:0008006" key="5">
    <source>
        <dbReference type="Google" id="ProtNLM"/>
    </source>
</evidence>
<feature type="region of interest" description="Disordered" evidence="1">
    <location>
        <begin position="117"/>
        <end position="167"/>
    </location>
</feature>
<dbReference type="InterPro" id="IPR051994">
    <property type="entry name" value="WW_domain-binding"/>
</dbReference>
<feature type="compositionally biased region" description="Basic and acidic residues" evidence="1">
    <location>
        <begin position="493"/>
        <end position="502"/>
    </location>
</feature>
<feature type="compositionally biased region" description="Polar residues" evidence="1">
    <location>
        <begin position="409"/>
        <end position="421"/>
    </location>
</feature>
<reference evidence="3" key="1">
    <citation type="submission" date="2020-03" db="EMBL/GenBank/DDBJ databases">
        <authorList>
            <person name="Weist P."/>
        </authorList>
    </citation>
    <scope>NUCLEOTIDE SEQUENCE</scope>
</reference>
<gene>
    <name evidence="3" type="ORF">PLEPLA_LOCUS11299</name>
</gene>
<comment type="caution">
    <text evidence="3">The sequence shown here is derived from an EMBL/GenBank/DDBJ whole genome shotgun (WGS) entry which is preliminary data.</text>
</comment>
<keyword evidence="2" id="KW-0812">Transmembrane</keyword>
<accession>A0A9N7U256</accession>
<sequence>MEYHSGGSLPLLGRPRYCPGANANGGYLCETGHCCGETGCCTYYYELWWFWLLWTILILFSCCCAYRHRRAKLRVQQQQRQREISLLAYHGANSYPSSMLDLSFLASLKLPSYEEVAAQPSTPPPPYSSVFTSPRYPQPPRTTDPHLLTQHGPLLHRPLSDGPSSLSSDNSSSCSCDSCCPSSPCSSSLSAPVTYETDTSHASTPSEVAPLTLDVTMETITAAASCLEVNETRFASERIVASVAIDIDEVEAAGAQEPQDSSVPNKTVTVAVVTRAASPQPPSSPGSEMALNVGATSPIEQQLDLRPYSESGPCLVLAQLFTAPTPFSSCPAITIQSESYFASSQSPPSVISPSSPPSLPSPPFLSSQPTLASTSLKTPALLLDPLSALHQSDKGGSSSGHASSLSPSPRATQSPPKQTLFSPCVDVFEPGPPHWEDGEENQEEEDNDDEDDDMGADESQYRHRRLTGDSGIEVCRCRVEKEDEEEEEEEEQKVERKEDSRRGGGGGGGERDKNGGGDTDLHDSVDCPARGQITTGEELTLCNPASSTTPTSEDCGEVVIVMETV</sequence>
<feature type="compositionally biased region" description="Pro residues" evidence="1">
    <location>
        <begin position="354"/>
        <end position="363"/>
    </location>
</feature>
<protein>
    <recommendedName>
        <fullName evidence="5">WW domain binding protein 1</fullName>
    </recommendedName>
</protein>
<keyword evidence="4" id="KW-1185">Reference proteome</keyword>
<evidence type="ECO:0000256" key="1">
    <source>
        <dbReference type="SAM" id="MobiDB-lite"/>
    </source>
</evidence>
<feature type="compositionally biased region" description="Acidic residues" evidence="1">
    <location>
        <begin position="437"/>
        <end position="456"/>
    </location>
</feature>
<dbReference type="EMBL" id="CADEAL010000652">
    <property type="protein sequence ID" value="CAB1423380.1"/>
    <property type="molecule type" value="Genomic_DNA"/>
</dbReference>
<keyword evidence="2" id="KW-0472">Membrane</keyword>
<evidence type="ECO:0000313" key="4">
    <source>
        <dbReference type="Proteomes" id="UP001153269"/>
    </source>
</evidence>
<feature type="transmembrane region" description="Helical" evidence="2">
    <location>
        <begin position="48"/>
        <end position="66"/>
    </location>
</feature>
<feature type="compositionally biased region" description="Low complexity" evidence="1">
    <location>
        <begin position="394"/>
        <end position="408"/>
    </location>
</feature>
<keyword evidence="2" id="KW-1133">Transmembrane helix</keyword>
<dbReference type="PANTHER" id="PTHR16209:SF5">
    <property type="entry name" value="WW DOMAIN-BINDING PROTEIN 1"/>
    <property type="match status" value="1"/>
</dbReference>
<feature type="compositionally biased region" description="Basic and acidic residues" evidence="1">
    <location>
        <begin position="509"/>
        <end position="525"/>
    </location>
</feature>
<feature type="region of interest" description="Disordered" evidence="1">
    <location>
        <begin position="389"/>
        <end position="554"/>
    </location>
</feature>
<name>A0A9N7U256_PLEPL</name>
<evidence type="ECO:0000256" key="2">
    <source>
        <dbReference type="SAM" id="Phobius"/>
    </source>
</evidence>
<evidence type="ECO:0000313" key="3">
    <source>
        <dbReference type="EMBL" id="CAB1423380.1"/>
    </source>
</evidence>
<dbReference type="Proteomes" id="UP001153269">
    <property type="component" value="Unassembled WGS sequence"/>
</dbReference>
<dbReference type="InterPro" id="IPR021684">
    <property type="entry name" value="WBP1-like"/>
</dbReference>
<feature type="compositionally biased region" description="Low complexity" evidence="1">
    <location>
        <begin position="344"/>
        <end position="353"/>
    </location>
</feature>
<feature type="compositionally biased region" description="Acidic residues" evidence="1">
    <location>
        <begin position="482"/>
        <end position="492"/>
    </location>
</feature>